<keyword evidence="2" id="KW-0963">Cytoplasm</keyword>
<dbReference type="SMART" id="SM00316">
    <property type="entry name" value="S1"/>
    <property type="match status" value="1"/>
</dbReference>
<dbReference type="SUPFAM" id="SSF69705">
    <property type="entry name" value="Transcription factor NusA, N-terminal domain"/>
    <property type="match status" value="1"/>
</dbReference>
<evidence type="ECO:0000256" key="1">
    <source>
        <dbReference type="ARBA" id="ARBA00022472"/>
    </source>
</evidence>
<dbReference type="GO" id="GO:0005829">
    <property type="term" value="C:cytosol"/>
    <property type="evidence" value="ECO:0007669"/>
    <property type="project" value="TreeGrafter"/>
</dbReference>
<feature type="non-terminal residue" evidence="7">
    <location>
        <position position="214"/>
    </location>
</feature>
<keyword evidence="4" id="KW-0805">Transcription regulation</keyword>
<evidence type="ECO:0000256" key="3">
    <source>
        <dbReference type="ARBA" id="ARBA00022884"/>
    </source>
</evidence>
<dbReference type="PANTHER" id="PTHR22648">
    <property type="entry name" value="TRANSCRIPTION TERMINATION FACTOR NUSA"/>
    <property type="match status" value="1"/>
</dbReference>
<dbReference type="InterPro" id="IPR025249">
    <property type="entry name" value="TF_NusA_KH_1st"/>
</dbReference>
<dbReference type="GO" id="GO:0003723">
    <property type="term" value="F:RNA binding"/>
    <property type="evidence" value="ECO:0007669"/>
    <property type="project" value="UniProtKB-KW"/>
</dbReference>
<dbReference type="CDD" id="cd04455">
    <property type="entry name" value="S1_NusA"/>
    <property type="match status" value="1"/>
</dbReference>
<dbReference type="PANTHER" id="PTHR22648:SF0">
    <property type="entry name" value="TRANSCRIPTION TERMINATION_ANTITERMINATION PROTEIN NUSA"/>
    <property type="match status" value="1"/>
</dbReference>
<dbReference type="InterPro" id="IPR013735">
    <property type="entry name" value="TF_NusA_N"/>
</dbReference>
<dbReference type="Gene3D" id="2.40.50.140">
    <property type="entry name" value="Nucleic acid-binding proteins"/>
    <property type="match status" value="1"/>
</dbReference>
<dbReference type="SUPFAM" id="SSF50249">
    <property type="entry name" value="Nucleic acid-binding proteins"/>
    <property type="match status" value="1"/>
</dbReference>
<protein>
    <recommendedName>
        <fullName evidence="6">S1 motif domain-containing protein</fullName>
    </recommendedName>
</protein>
<keyword evidence="5" id="KW-0804">Transcription</keyword>
<dbReference type="EMBL" id="UINC01169257">
    <property type="protein sequence ID" value="SVD72701.1"/>
    <property type="molecule type" value="Genomic_DNA"/>
</dbReference>
<dbReference type="InterPro" id="IPR003029">
    <property type="entry name" value="S1_domain"/>
</dbReference>
<keyword evidence="1" id="KW-0806">Transcription termination</keyword>
<gene>
    <name evidence="7" type="ORF">METZ01_LOCUS425555</name>
</gene>
<dbReference type="InterPro" id="IPR009019">
    <property type="entry name" value="KH_sf_prok-type"/>
</dbReference>
<dbReference type="GO" id="GO:0006353">
    <property type="term" value="P:DNA-templated transcription termination"/>
    <property type="evidence" value="ECO:0007669"/>
    <property type="project" value="UniProtKB-KW"/>
</dbReference>
<dbReference type="GO" id="GO:0003700">
    <property type="term" value="F:DNA-binding transcription factor activity"/>
    <property type="evidence" value="ECO:0007669"/>
    <property type="project" value="InterPro"/>
</dbReference>
<sequence length="214" mass="24321">MKSEEILRLVDTIHRSKEIEKEVVFQGIEAALLSAVRRKHGESEKDNVVIDRETGVTTVIQDGQEIDPEELGRLAAMSGKQVMFQKIREAERDRIFEEYEDKIGKLVSGVVQRYEGPNLIVSLGRVEGFLPRSEQAPGERFRVGERIKSLVKDLQKSANRVKITLSRTDRELVKALFALEIPEVQDNVIEIKKIAREAGYRTKIAVTTYDTNVD</sequence>
<evidence type="ECO:0000256" key="5">
    <source>
        <dbReference type="ARBA" id="ARBA00023163"/>
    </source>
</evidence>
<dbReference type="AlphaFoldDB" id="A0A382XQI4"/>
<dbReference type="Pfam" id="PF08529">
    <property type="entry name" value="NusA_N"/>
    <property type="match status" value="2"/>
</dbReference>
<dbReference type="Gene3D" id="3.30.300.20">
    <property type="match status" value="1"/>
</dbReference>
<dbReference type="InterPro" id="IPR030842">
    <property type="entry name" value="TF_NusA_bacterial"/>
</dbReference>
<feature type="domain" description="S1 motif" evidence="6">
    <location>
        <begin position="104"/>
        <end position="168"/>
    </location>
</feature>
<dbReference type="InterPro" id="IPR015946">
    <property type="entry name" value="KH_dom-like_a/b"/>
</dbReference>
<dbReference type="Gene3D" id="3.30.1480.10">
    <property type="entry name" value="NusA, N-terminal domain"/>
    <property type="match status" value="1"/>
</dbReference>
<dbReference type="SUPFAM" id="SSF54814">
    <property type="entry name" value="Prokaryotic type KH domain (KH-domain type II)"/>
    <property type="match status" value="1"/>
</dbReference>
<evidence type="ECO:0000313" key="7">
    <source>
        <dbReference type="EMBL" id="SVD72701.1"/>
    </source>
</evidence>
<organism evidence="7">
    <name type="scientific">marine metagenome</name>
    <dbReference type="NCBI Taxonomy" id="408172"/>
    <lineage>
        <taxon>unclassified sequences</taxon>
        <taxon>metagenomes</taxon>
        <taxon>ecological metagenomes</taxon>
    </lineage>
</organism>
<dbReference type="Pfam" id="PF13184">
    <property type="entry name" value="KH_NusA_1st"/>
    <property type="match status" value="1"/>
</dbReference>
<evidence type="ECO:0000256" key="4">
    <source>
        <dbReference type="ARBA" id="ARBA00023015"/>
    </source>
</evidence>
<reference evidence="7" key="1">
    <citation type="submission" date="2018-05" db="EMBL/GenBank/DDBJ databases">
        <authorList>
            <person name="Lanie J.A."/>
            <person name="Ng W.-L."/>
            <person name="Kazmierczak K.M."/>
            <person name="Andrzejewski T.M."/>
            <person name="Davidsen T.M."/>
            <person name="Wayne K.J."/>
            <person name="Tettelin H."/>
            <person name="Glass J.I."/>
            <person name="Rusch D."/>
            <person name="Podicherti R."/>
            <person name="Tsui H.-C.T."/>
            <person name="Winkler M.E."/>
        </authorList>
    </citation>
    <scope>NUCLEOTIDE SEQUENCE</scope>
</reference>
<dbReference type="GO" id="GO:0031564">
    <property type="term" value="P:transcription antitermination"/>
    <property type="evidence" value="ECO:0007669"/>
    <property type="project" value="InterPro"/>
</dbReference>
<evidence type="ECO:0000259" key="6">
    <source>
        <dbReference type="PROSITE" id="PS50126"/>
    </source>
</evidence>
<keyword evidence="3" id="KW-0694">RNA-binding</keyword>
<name>A0A382XQI4_9ZZZZ</name>
<accession>A0A382XQI4</accession>
<evidence type="ECO:0000256" key="2">
    <source>
        <dbReference type="ARBA" id="ARBA00022490"/>
    </source>
</evidence>
<dbReference type="Pfam" id="PF00575">
    <property type="entry name" value="S1"/>
    <property type="match status" value="1"/>
</dbReference>
<dbReference type="PROSITE" id="PS50126">
    <property type="entry name" value="S1"/>
    <property type="match status" value="1"/>
</dbReference>
<dbReference type="InterPro" id="IPR012340">
    <property type="entry name" value="NA-bd_OB-fold"/>
</dbReference>
<dbReference type="InterPro" id="IPR036555">
    <property type="entry name" value="NusA_N_sf"/>
</dbReference>
<proteinExistence type="predicted"/>